<gene>
    <name evidence="1" type="primary">slyX</name>
    <name evidence="2" type="ORF">JHT90_05615</name>
</gene>
<sequence>MTELEARITDLESRQAFQDDTIQALNITIVKQQQLIDLLERKVQLLIKGHNELLEQWREIEDSIPPPHY</sequence>
<reference evidence="2 3" key="1">
    <citation type="submission" date="2021-01" db="EMBL/GenBank/DDBJ databases">
        <title>Entomomonas sp. F2A isolated from a house cricket (Acheta domesticus).</title>
        <authorList>
            <person name="Spergser J."/>
            <person name="Busse H.-J."/>
        </authorList>
    </citation>
    <scope>NUCLEOTIDE SEQUENCE [LARGE SCALE GENOMIC DNA]</scope>
    <source>
        <strain evidence="2 3">F2A</strain>
    </source>
</reference>
<proteinExistence type="inferred from homology"/>
<organism evidence="2 3">
    <name type="scientific">Entomomonas asaccharolytica</name>
    <dbReference type="NCBI Taxonomy" id="2785331"/>
    <lineage>
        <taxon>Bacteria</taxon>
        <taxon>Pseudomonadati</taxon>
        <taxon>Pseudomonadota</taxon>
        <taxon>Gammaproteobacteria</taxon>
        <taxon>Pseudomonadales</taxon>
        <taxon>Pseudomonadaceae</taxon>
        <taxon>Entomomonas</taxon>
    </lineage>
</organism>
<dbReference type="InterPro" id="IPR007236">
    <property type="entry name" value="SlyX"/>
</dbReference>
<evidence type="ECO:0000313" key="3">
    <source>
        <dbReference type="Proteomes" id="UP000595278"/>
    </source>
</evidence>
<dbReference type="Gene3D" id="1.20.5.300">
    <property type="match status" value="1"/>
</dbReference>
<keyword evidence="3" id="KW-1185">Reference proteome</keyword>
<dbReference type="PANTHER" id="PTHR36508:SF1">
    <property type="entry name" value="PROTEIN SLYX"/>
    <property type="match status" value="1"/>
</dbReference>
<comment type="similarity">
    <text evidence="1">Belongs to the SlyX family.</text>
</comment>
<name>A0A974NHJ8_9GAMM</name>
<accession>A0A974NHJ8</accession>
<dbReference type="AlphaFoldDB" id="A0A974NHJ8"/>
<dbReference type="RefSeq" id="WP_201095069.1">
    <property type="nucleotide sequence ID" value="NZ_CP067393.1"/>
</dbReference>
<dbReference type="PANTHER" id="PTHR36508">
    <property type="entry name" value="PROTEIN SLYX"/>
    <property type="match status" value="1"/>
</dbReference>
<protein>
    <recommendedName>
        <fullName evidence="1">Protein SlyX homolog</fullName>
    </recommendedName>
</protein>
<dbReference type="KEGG" id="eaz:JHT90_05615"/>
<evidence type="ECO:0000256" key="1">
    <source>
        <dbReference type="HAMAP-Rule" id="MF_00715"/>
    </source>
</evidence>
<dbReference type="Proteomes" id="UP000595278">
    <property type="component" value="Chromosome"/>
</dbReference>
<dbReference type="Pfam" id="PF04102">
    <property type="entry name" value="SlyX"/>
    <property type="match status" value="1"/>
</dbReference>
<dbReference type="EMBL" id="CP067393">
    <property type="protein sequence ID" value="QQP86716.1"/>
    <property type="molecule type" value="Genomic_DNA"/>
</dbReference>
<evidence type="ECO:0000313" key="2">
    <source>
        <dbReference type="EMBL" id="QQP86716.1"/>
    </source>
</evidence>
<dbReference type="HAMAP" id="MF_00715">
    <property type="entry name" value="SlyX"/>
    <property type="match status" value="1"/>
</dbReference>